<dbReference type="Gene3D" id="3.10.450.50">
    <property type="match status" value="1"/>
</dbReference>
<proteinExistence type="predicted"/>
<protein>
    <submittedName>
        <fullName evidence="2">Nuclear transport factor 2 family protein</fullName>
    </submittedName>
</protein>
<dbReference type="Pfam" id="PF12680">
    <property type="entry name" value="SnoaL_2"/>
    <property type="match status" value="1"/>
</dbReference>
<dbReference type="InterPro" id="IPR037401">
    <property type="entry name" value="SnoaL-like"/>
</dbReference>
<dbReference type="InterPro" id="IPR032710">
    <property type="entry name" value="NTF2-like_dom_sf"/>
</dbReference>
<gene>
    <name evidence="2" type="ORF">ENP13_03940</name>
</gene>
<name>A0A7C3A8J4_9BACT</name>
<dbReference type="SUPFAM" id="SSF54427">
    <property type="entry name" value="NTF2-like"/>
    <property type="match status" value="1"/>
</dbReference>
<feature type="domain" description="SnoaL-like" evidence="1">
    <location>
        <begin position="15"/>
        <end position="120"/>
    </location>
</feature>
<sequence length="127" mass="14416">MEHPDPLTASTLEAVERFNQAFNRHDVDAVMATMTEDCVFENTFPPPDGERYEGQAAVRAFWEAFFLSSPGAVFEVEELFATGDRCVVRWRYRWAPDAEGMPGHVRGIDLFRVRNGKVAEKLSYVKG</sequence>
<evidence type="ECO:0000259" key="1">
    <source>
        <dbReference type="Pfam" id="PF12680"/>
    </source>
</evidence>
<accession>A0A7C3A8J4</accession>
<dbReference type="AlphaFoldDB" id="A0A7C3A8J4"/>
<organism evidence="2">
    <name type="scientific">Thermorudis sp</name>
    <dbReference type="NCBI Taxonomy" id="1969470"/>
    <lineage>
        <taxon>Bacteria</taxon>
        <taxon>Pseudomonadati</taxon>
        <taxon>Thermomicrobiota</taxon>
        <taxon>Thermomicrobia</taxon>
        <taxon>Thermomicrobia incertae sedis</taxon>
        <taxon>Thermorudis</taxon>
    </lineage>
</organism>
<evidence type="ECO:0000313" key="2">
    <source>
        <dbReference type="EMBL" id="HEX70378.1"/>
    </source>
</evidence>
<dbReference type="EMBL" id="DSID01000308">
    <property type="protein sequence ID" value="HEX70378.1"/>
    <property type="molecule type" value="Genomic_DNA"/>
</dbReference>
<reference evidence="2" key="1">
    <citation type="journal article" date="2020" name="mSystems">
        <title>Genome- and Community-Level Interaction Insights into Carbon Utilization and Element Cycling Functions of Hydrothermarchaeota in Hydrothermal Sediment.</title>
        <authorList>
            <person name="Zhou Z."/>
            <person name="Liu Y."/>
            <person name="Xu W."/>
            <person name="Pan J."/>
            <person name="Luo Z.H."/>
            <person name="Li M."/>
        </authorList>
    </citation>
    <scope>NUCLEOTIDE SEQUENCE [LARGE SCALE GENOMIC DNA]</scope>
    <source>
        <strain evidence="2">SpSt-192</strain>
    </source>
</reference>
<comment type="caution">
    <text evidence="2">The sequence shown here is derived from an EMBL/GenBank/DDBJ whole genome shotgun (WGS) entry which is preliminary data.</text>
</comment>